<comment type="caution">
    <text evidence="1">The sequence shown here is derived from an EMBL/GenBank/DDBJ whole genome shotgun (WGS) entry which is preliminary data.</text>
</comment>
<sequence>MSTVARGLVGGLVLQALLIGCARAPVLSESAQQLEADTRSVLDDGAKRLGVPGATPAVLADVTRPCANGQAQRIFRGQVPLRRGGATSVTLDHAADVTLEMIRERGYRLERPPTGRDRTFTMARDLPEVTLTVRLRGGRQPALVLDGVTPCLPG</sequence>
<keyword evidence="2" id="KW-1185">Reference proteome</keyword>
<gene>
    <name evidence="1" type="ORF">HKK74_10310</name>
</gene>
<accession>A0ABR7LM03</accession>
<evidence type="ECO:0000313" key="2">
    <source>
        <dbReference type="Proteomes" id="UP000805614"/>
    </source>
</evidence>
<evidence type="ECO:0000313" key="1">
    <source>
        <dbReference type="EMBL" id="MBC6465887.1"/>
    </source>
</evidence>
<dbReference type="EMBL" id="JABVEC010000006">
    <property type="protein sequence ID" value="MBC6465887.1"/>
    <property type="molecule type" value="Genomic_DNA"/>
</dbReference>
<evidence type="ECO:0008006" key="3">
    <source>
        <dbReference type="Google" id="ProtNLM"/>
    </source>
</evidence>
<dbReference type="Proteomes" id="UP000805614">
    <property type="component" value="Unassembled WGS sequence"/>
</dbReference>
<proteinExistence type="predicted"/>
<name>A0ABR7LM03_9ACTN</name>
<protein>
    <recommendedName>
        <fullName evidence="3">Lipoprotein</fullName>
    </recommendedName>
</protein>
<dbReference type="RefSeq" id="WP_187242907.1">
    <property type="nucleotide sequence ID" value="NZ_BAAAOK010000028.1"/>
</dbReference>
<organism evidence="1 2">
    <name type="scientific">Actinomadura alba</name>
    <dbReference type="NCBI Taxonomy" id="406431"/>
    <lineage>
        <taxon>Bacteria</taxon>
        <taxon>Bacillati</taxon>
        <taxon>Actinomycetota</taxon>
        <taxon>Actinomycetes</taxon>
        <taxon>Streptosporangiales</taxon>
        <taxon>Thermomonosporaceae</taxon>
        <taxon>Actinomadura</taxon>
    </lineage>
</organism>
<dbReference type="PROSITE" id="PS51257">
    <property type="entry name" value="PROKAR_LIPOPROTEIN"/>
    <property type="match status" value="1"/>
</dbReference>
<reference evidence="1 2" key="1">
    <citation type="submission" date="2020-06" db="EMBL/GenBank/DDBJ databases">
        <title>Actinomadura xiongansis sp. nov., isolated from soil of Baiyangdian.</title>
        <authorList>
            <person name="Zhang X."/>
        </authorList>
    </citation>
    <scope>NUCLEOTIDE SEQUENCE [LARGE SCALE GENOMIC DNA]</scope>
    <source>
        <strain evidence="1 2">HBUM206468</strain>
    </source>
</reference>